<evidence type="ECO:0000256" key="1">
    <source>
        <dbReference type="SAM" id="Coils"/>
    </source>
</evidence>
<evidence type="ECO:0000313" key="3">
    <source>
        <dbReference type="Proteomes" id="UP000006403"/>
    </source>
</evidence>
<dbReference type="PATRIC" id="fig|1134806.3.peg.1872"/>
<dbReference type="HOGENOM" id="CLU_1432513_0_0_9"/>
<name>J6K0Y2_ENTFC</name>
<dbReference type="Proteomes" id="UP000006403">
    <property type="component" value="Unassembled WGS sequence"/>
</dbReference>
<accession>J6K0Y2</accession>
<reference evidence="2 3" key="1">
    <citation type="submission" date="2012-04" db="EMBL/GenBank/DDBJ databases">
        <authorList>
            <person name="Weinstock G."/>
            <person name="Sodergren E."/>
            <person name="Lobos E.A."/>
            <person name="Fulton L."/>
            <person name="Fulton R."/>
            <person name="Courtney L."/>
            <person name="Fronick C."/>
            <person name="O'Laughlin M."/>
            <person name="Godfrey J."/>
            <person name="Wilson R.M."/>
            <person name="Miner T."/>
            <person name="Farmer C."/>
            <person name="Delehaunty K."/>
            <person name="Cordes M."/>
            <person name="Minx P."/>
            <person name="Tomlinson C."/>
            <person name="Chen J."/>
            <person name="Wollam A."/>
            <person name="Pepin K.H."/>
            <person name="Bhonagiri V."/>
            <person name="Zhang X."/>
            <person name="Suruliraj S."/>
            <person name="Warren W."/>
            <person name="Mitreva M."/>
            <person name="Mardis E.R."/>
            <person name="Wilson R.K."/>
        </authorList>
    </citation>
    <scope>NUCLEOTIDE SEQUENCE [LARGE SCALE GENOMIC DNA]</scope>
    <source>
        <strain evidence="2 3">505</strain>
    </source>
</reference>
<dbReference type="Pfam" id="PF14281">
    <property type="entry name" value="PDDEXK_4"/>
    <property type="match status" value="1"/>
</dbReference>
<proteinExistence type="predicted"/>
<organism evidence="2 3">
    <name type="scientific">Enterococcus faecium 505</name>
    <dbReference type="NCBI Taxonomy" id="1134806"/>
    <lineage>
        <taxon>Bacteria</taxon>
        <taxon>Bacillati</taxon>
        <taxon>Bacillota</taxon>
        <taxon>Bacilli</taxon>
        <taxon>Lactobacillales</taxon>
        <taxon>Enterococcaceae</taxon>
        <taxon>Enterococcus</taxon>
    </lineage>
</organism>
<gene>
    <name evidence="2" type="ORF">HMPREF1348_01958</name>
</gene>
<evidence type="ECO:0008006" key="4">
    <source>
        <dbReference type="Google" id="ProtNLM"/>
    </source>
</evidence>
<comment type="caution">
    <text evidence="2">The sequence shown here is derived from an EMBL/GenBank/DDBJ whole genome shotgun (WGS) entry which is preliminary data.</text>
</comment>
<keyword evidence="1" id="KW-0175">Coiled coil</keyword>
<dbReference type="AlphaFoldDB" id="J6K0Y2"/>
<feature type="coiled-coil region" evidence="1">
    <location>
        <begin position="7"/>
        <end position="34"/>
    </location>
</feature>
<dbReference type="EMBL" id="AMBL01000066">
    <property type="protein sequence ID" value="EJY44483.1"/>
    <property type="molecule type" value="Genomic_DNA"/>
</dbReference>
<evidence type="ECO:0000313" key="2">
    <source>
        <dbReference type="EMBL" id="EJY44483.1"/>
    </source>
</evidence>
<dbReference type="InterPro" id="IPR029470">
    <property type="entry name" value="PDDEXK_4"/>
</dbReference>
<protein>
    <recommendedName>
        <fullName evidence="4">PD-(D/E)XK nuclease family protein</fullName>
    </recommendedName>
</protein>
<sequence length="199" mass="23811">MARRKNMIDEKKCLKNLLEDMDDIEERLSKWTGKTNIFQILKLSKNEIRHSNFLAFLFAPNETHNLSDEFFKMFLKRYIDSNDDTKAAINYFDALLNSYEDLIVYRENKNIDILLVSEKNKIVVCIENKILSSESRGQLNKYQRYIERNYSNYKKIFVFLTPDGNEPTNPSWGIITYKDIVEILEQLMQKIVWKRKYII</sequence>